<keyword evidence="5 7" id="KW-1133">Transmembrane helix</keyword>
<evidence type="ECO:0000256" key="8">
    <source>
        <dbReference type="SAM" id="MobiDB-lite"/>
    </source>
</evidence>
<keyword evidence="4 7" id="KW-0812">Transmembrane</keyword>
<name>A0A1H4T7H0_9MICC</name>
<comment type="subcellular location">
    <subcellularLocation>
        <location evidence="1 7">Cell membrane</location>
        <topology evidence="1 7">Multi-pass membrane protein</topology>
    </subcellularLocation>
</comment>
<dbReference type="InterPro" id="IPR035906">
    <property type="entry name" value="MetI-like_sf"/>
</dbReference>
<organism evidence="10 11">
    <name type="scientific">Arthrobacter woluwensis</name>
    <dbReference type="NCBI Taxonomy" id="156980"/>
    <lineage>
        <taxon>Bacteria</taxon>
        <taxon>Bacillati</taxon>
        <taxon>Actinomycetota</taxon>
        <taxon>Actinomycetes</taxon>
        <taxon>Micrococcales</taxon>
        <taxon>Micrococcaceae</taxon>
        <taxon>Arthrobacter</taxon>
    </lineage>
</organism>
<feature type="region of interest" description="Disordered" evidence="8">
    <location>
        <begin position="37"/>
        <end position="85"/>
    </location>
</feature>
<keyword evidence="2 7" id="KW-0813">Transport</keyword>
<evidence type="ECO:0000256" key="6">
    <source>
        <dbReference type="ARBA" id="ARBA00023136"/>
    </source>
</evidence>
<feature type="transmembrane region" description="Helical" evidence="7">
    <location>
        <begin position="286"/>
        <end position="307"/>
    </location>
</feature>
<feature type="domain" description="ABC transmembrane type-1" evidence="9">
    <location>
        <begin position="157"/>
        <end position="337"/>
    </location>
</feature>
<dbReference type="STRING" id="156980.SAMN04489745_3087"/>
<dbReference type="PANTHER" id="PTHR30151">
    <property type="entry name" value="ALKANE SULFONATE ABC TRANSPORTER-RELATED, MEMBRANE SUBUNIT"/>
    <property type="match status" value="1"/>
</dbReference>
<evidence type="ECO:0000256" key="4">
    <source>
        <dbReference type="ARBA" id="ARBA00022692"/>
    </source>
</evidence>
<proteinExistence type="inferred from homology"/>
<feature type="transmembrane region" description="Helical" evidence="7">
    <location>
        <begin position="198"/>
        <end position="217"/>
    </location>
</feature>
<dbReference type="GO" id="GO:0055085">
    <property type="term" value="P:transmembrane transport"/>
    <property type="evidence" value="ECO:0007669"/>
    <property type="project" value="InterPro"/>
</dbReference>
<feature type="transmembrane region" description="Helical" evidence="7">
    <location>
        <begin position="165"/>
        <end position="186"/>
    </location>
</feature>
<keyword evidence="11" id="KW-1185">Reference proteome</keyword>
<evidence type="ECO:0000259" key="9">
    <source>
        <dbReference type="PROSITE" id="PS50928"/>
    </source>
</evidence>
<evidence type="ECO:0000256" key="1">
    <source>
        <dbReference type="ARBA" id="ARBA00004651"/>
    </source>
</evidence>
<dbReference type="Pfam" id="PF00528">
    <property type="entry name" value="BPD_transp_1"/>
    <property type="match status" value="1"/>
</dbReference>
<keyword evidence="3" id="KW-1003">Cell membrane</keyword>
<sequence>MSTSTVNDEIITTAATEPGAGPVAGAAGTTTAPAGVADRAGAGAGSAASTQPATAAADGTPGGVTTADGPTTRGPGERAGAPASSAGARVRRVAGAIGRVSGRVLWSTGAIVLFLLLWEFGPGLFLDEATRVFLPPLHEVLAALGKLIESGQWQEHVLASLGRSVSGFAIAVGLGVPLGLLIAWYRGLDRFLNPLLEVFRNTAALALLPVFTLLLGIGEVSKISIVAYAAFFPVLLNTILGARSVDPLLIRAARTLGLGSGRLFLKVILPSAVPTIFTGVRMAGTASVLVLIAAEMVGAKAGLGYLITNAQSSFLIPDMYAGILTVAVLGLTVNYLLVALERHFSRWRLAESSR</sequence>
<evidence type="ECO:0000256" key="5">
    <source>
        <dbReference type="ARBA" id="ARBA00022989"/>
    </source>
</evidence>
<evidence type="ECO:0000256" key="7">
    <source>
        <dbReference type="RuleBase" id="RU363032"/>
    </source>
</evidence>
<dbReference type="Gene3D" id="1.10.3720.10">
    <property type="entry name" value="MetI-like"/>
    <property type="match status" value="1"/>
</dbReference>
<keyword evidence="6 7" id="KW-0472">Membrane</keyword>
<evidence type="ECO:0000256" key="3">
    <source>
        <dbReference type="ARBA" id="ARBA00022475"/>
    </source>
</evidence>
<dbReference type="PROSITE" id="PS50928">
    <property type="entry name" value="ABC_TM1"/>
    <property type="match status" value="1"/>
</dbReference>
<dbReference type="RefSeq" id="WP_082724331.1">
    <property type="nucleotide sequence ID" value="NZ_FNSN01000003.1"/>
</dbReference>
<dbReference type="Proteomes" id="UP000182652">
    <property type="component" value="Unassembled WGS sequence"/>
</dbReference>
<feature type="transmembrane region" description="Helical" evidence="7">
    <location>
        <begin position="223"/>
        <end position="242"/>
    </location>
</feature>
<dbReference type="SUPFAM" id="SSF161098">
    <property type="entry name" value="MetI-like"/>
    <property type="match status" value="1"/>
</dbReference>
<evidence type="ECO:0000313" key="11">
    <source>
        <dbReference type="Proteomes" id="UP000182652"/>
    </source>
</evidence>
<dbReference type="EMBL" id="FNSN01000003">
    <property type="protein sequence ID" value="SEC52463.1"/>
    <property type="molecule type" value="Genomic_DNA"/>
</dbReference>
<feature type="transmembrane region" description="Helical" evidence="7">
    <location>
        <begin position="100"/>
        <end position="118"/>
    </location>
</feature>
<reference evidence="10 11" key="1">
    <citation type="submission" date="2016-10" db="EMBL/GenBank/DDBJ databases">
        <authorList>
            <person name="de Groot N.N."/>
        </authorList>
    </citation>
    <scope>NUCLEOTIDE SEQUENCE [LARGE SCALE GENOMIC DNA]</scope>
    <source>
        <strain evidence="10 11">DSM 10495</strain>
    </source>
</reference>
<dbReference type="AlphaFoldDB" id="A0A1H4T7H0"/>
<dbReference type="InterPro" id="IPR000515">
    <property type="entry name" value="MetI-like"/>
</dbReference>
<protein>
    <submittedName>
        <fullName evidence="10">NitT/TauT family transport system permease protein</fullName>
    </submittedName>
</protein>
<comment type="similarity">
    <text evidence="7">Belongs to the binding-protein-dependent transport system permease family.</text>
</comment>
<accession>A0A1H4T7H0</accession>
<dbReference type="PANTHER" id="PTHR30151:SF0">
    <property type="entry name" value="ABC TRANSPORTER PERMEASE PROTEIN MJ0413-RELATED"/>
    <property type="match status" value="1"/>
</dbReference>
<gene>
    <name evidence="10" type="ORF">SAMN04489745_3087</name>
</gene>
<dbReference type="CDD" id="cd06261">
    <property type="entry name" value="TM_PBP2"/>
    <property type="match status" value="1"/>
</dbReference>
<dbReference type="GO" id="GO:0005886">
    <property type="term" value="C:plasma membrane"/>
    <property type="evidence" value="ECO:0007669"/>
    <property type="project" value="UniProtKB-SubCell"/>
</dbReference>
<evidence type="ECO:0000256" key="2">
    <source>
        <dbReference type="ARBA" id="ARBA00022448"/>
    </source>
</evidence>
<evidence type="ECO:0000313" key="10">
    <source>
        <dbReference type="EMBL" id="SEC52463.1"/>
    </source>
</evidence>
<feature type="transmembrane region" description="Helical" evidence="7">
    <location>
        <begin position="319"/>
        <end position="340"/>
    </location>
</feature>